<evidence type="ECO:0000313" key="2">
    <source>
        <dbReference type="Proteomes" id="UP000245657"/>
    </source>
</evidence>
<proteinExistence type="predicted"/>
<dbReference type="EMBL" id="QGMY01000007">
    <property type="protein sequence ID" value="PWR72096.1"/>
    <property type="molecule type" value="Genomic_DNA"/>
</dbReference>
<comment type="caution">
    <text evidence="1">The sequence shown here is derived from an EMBL/GenBank/DDBJ whole genome shotgun (WGS) entry which is preliminary data.</text>
</comment>
<evidence type="ECO:0000313" key="1">
    <source>
        <dbReference type="EMBL" id="PWR72096.1"/>
    </source>
</evidence>
<reference evidence="1 2" key="1">
    <citation type="submission" date="2018-05" db="EMBL/GenBank/DDBJ databases">
        <title>Draft genome of Methanospirillum lacunae Ki8-1.</title>
        <authorList>
            <person name="Dueholm M.S."/>
            <person name="Nielsen P.H."/>
            <person name="Bakmann L.F."/>
            <person name="Otzen D.E."/>
        </authorList>
    </citation>
    <scope>NUCLEOTIDE SEQUENCE [LARGE SCALE GENOMIC DNA]</scope>
    <source>
        <strain evidence="1 2">Ki8-1</strain>
    </source>
</reference>
<dbReference type="Proteomes" id="UP000245657">
    <property type="component" value="Unassembled WGS sequence"/>
</dbReference>
<protein>
    <submittedName>
        <fullName evidence="1">Uncharacterized protein</fullName>
    </submittedName>
</protein>
<accession>A0A2V2N2Z5</accession>
<organism evidence="1 2">
    <name type="scientific">Methanospirillum lacunae</name>
    <dbReference type="NCBI Taxonomy" id="668570"/>
    <lineage>
        <taxon>Archaea</taxon>
        <taxon>Methanobacteriati</taxon>
        <taxon>Methanobacteriota</taxon>
        <taxon>Stenosarchaea group</taxon>
        <taxon>Methanomicrobia</taxon>
        <taxon>Methanomicrobiales</taxon>
        <taxon>Methanospirillaceae</taxon>
        <taxon>Methanospirillum</taxon>
    </lineage>
</organism>
<dbReference type="AlphaFoldDB" id="A0A2V2N2Z5"/>
<name>A0A2V2N2Z5_9EURY</name>
<gene>
    <name evidence="1" type="ORF">DK846_08890</name>
</gene>
<keyword evidence="2" id="KW-1185">Reference proteome</keyword>
<sequence length="147" mass="14964">MGITVMVGTTVTVGVGVGVILTVSFGVGVTVTEGVAVGVDVTSPAVTLLTNEAFCNREEDEVRVISVPLDRGVVDICPLELLKGTMFSVSVGDTTGYKVGSGISEVGDSVGFTFVFWIRLFSKSVVATMGSEDVGTGVSTGSCTGTD</sequence>